<dbReference type="AlphaFoldDB" id="A0A517X3Y1"/>
<protein>
    <submittedName>
        <fullName evidence="2">Fimbrial assembly protein (PilN)</fullName>
    </submittedName>
</protein>
<dbReference type="Proteomes" id="UP000318384">
    <property type="component" value="Chromosome"/>
</dbReference>
<evidence type="ECO:0000256" key="1">
    <source>
        <dbReference type="SAM" id="Phobius"/>
    </source>
</evidence>
<keyword evidence="1" id="KW-0472">Membrane</keyword>
<sequence>MIPEIDFLPASYREVRRRHRNRIWRRTIVLIFLVLVTLGTVRQREIQHNLLTQKKDLEERARLMNAQLEDPDQLNQKIKITEIRANLLAALHLDESPAQLLSIISNTLPEFVSLDEFHFSFEKVFVKKKSIPNKVPDKNVTEMIPALVDLQNLKEQHARENLVINVQGMSPDHLSISHYMSNLDQLGLFREIDLVQSNEMAFEGQPMRVFRLRMVVNAPGMYVPQVNHRSTAGLDLSITGGFKNE</sequence>
<name>A0A517X3Y1_9PLAN</name>
<feature type="transmembrane region" description="Helical" evidence="1">
    <location>
        <begin position="23"/>
        <end position="41"/>
    </location>
</feature>
<dbReference type="Pfam" id="PF05137">
    <property type="entry name" value="PilN"/>
    <property type="match status" value="1"/>
</dbReference>
<proteinExistence type="predicted"/>
<dbReference type="OrthoDB" id="290633at2"/>
<gene>
    <name evidence="2" type="ORF">V202x_56350</name>
</gene>
<evidence type="ECO:0000313" key="2">
    <source>
        <dbReference type="EMBL" id="QDU12210.1"/>
    </source>
</evidence>
<dbReference type="RefSeq" id="WP_145180239.1">
    <property type="nucleotide sequence ID" value="NZ_CP037422.1"/>
</dbReference>
<reference evidence="2 3" key="1">
    <citation type="submission" date="2019-03" db="EMBL/GenBank/DDBJ databases">
        <title>Deep-cultivation of Planctomycetes and their phenomic and genomic characterization uncovers novel biology.</title>
        <authorList>
            <person name="Wiegand S."/>
            <person name="Jogler M."/>
            <person name="Boedeker C."/>
            <person name="Pinto D."/>
            <person name="Vollmers J."/>
            <person name="Rivas-Marin E."/>
            <person name="Kohn T."/>
            <person name="Peeters S.H."/>
            <person name="Heuer A."/>
            <person name="Rast P."/>
            <person name="Oberbeckmann S."/>
            <person name="Bunk B."/>
            <person name="Jeske O."/>
            <person name="Meyerdierks A."/>
            <person name="Storesund J.E."/>
            <person name="Kallscheuer N."/>
            <person name="Luecker S."/>
            <person name="Lage O.M."/>
            <person name="Pohl T."/>
            <person name="Merkel B.J."/>
            <person name="Hornburger P."/>
            <person name="Mueller R.-W."/>
            <person name="Bruemmer F."/>
            <person name="Labrenz M."/>
            <person name="Spormann A.M."/>
            <person name="Op den Camp H."/>
            <person name="Overmann J."/>
            <person name="Amann R."/>
            <person name="Jetten M.S.M."/>
            <person name="Mascher T."/>
            <person name="Medema M.H."/>
            <person name="Devos D.P."/>
            <person name="Kaster A.-K."/>
            <person name="Ovreas L."/>
            <person name="Rohde M."/>
            <person name="Galperin M.Y."/>
            <person name="Jogler C."/>
        </authorList>
    </citation>
    <scope>NUCLEOTIDE SEQUENCE [LARGE SCALE GENOMIC DNA]</scope>
    <source>
        <strain evidence="2 3">V202</strain>
    </source>
</reference>
<dbReference type="EMBL" id="CP037422">
    <property type="protein sequence ID" value="QDU12210.1"/>
    <property type="molecule type" value="Genomic_DNA"/>
</dbReference>
<dbReference type="InterPro" id="IPR007813">
    <property type="entry name" value="PilN"/>
</dbReference>
<keyword evidence="3" id="KW-1185">Reference proteome</keyword>
<keyword evidence="1" id="KW-0812">Transmembrane</keyword>
<keyword evidence="1" id="KW-1133">Transmembrane helix</keyword>
<evidence type="ECO:0000313" key="3">
    <source>
        <dbReference type="Proteomes" id="UP000318384"/>
    </source>
</evidence>
<organism evidence="2 3">
    <name type="scientific">Gimesia aquarii</name>
    <dbReference type="NCBI Taxonomy" id="2527964"/>
    <lineage>
        <taxon>Bacteria</taxon>
        <taxon>Pseudomonadati</taxon>
        <taxon>Planctomycetota</taxon>
        <taxon>Planctomycetia</taxon>
        <taxon>Planctomycetales</taxon>
        <taxon>Planctomycetaceae</taxon>
        <taxon>Gimesia</taxon>
    </lineage>
</organism>
<accession>A0A517X3Y1</accession>